<accession>A2G1T4</accession>
<dbReference type="RefSeq" id="XP_001301815.1">
    <property type="nucleotide sequence ID" value="XM_001301814.1"/>
</dbReference>
<proteinExistence type="predicted"/>
<organism evidence="2 3">
    <name type="scientific">Trichomonas vaginalis (strain ATCC PRA-98 / G3)</name>
    <dbReference type="NCBI Taxonomy" id="412133"/>
    <lineage>
        <taxon>Eukaryota</taxon>
        <taxon>Metamonada</taxon>
        <taxon>Parabasalia</taxon>
        <taxon>Trichomonadida</taxon>
        <taxon>Trichomonadidae</taxon>
        <taxon>Trichomonas</taxon>
    </lineage>
</organism>
<keyword evidence="3" id="KW-1185">Reference proteome</keyword>
<dbReference type="InterPro" id="IPR007526">
    <property type="entry name" value="SWIRM"/>
</dbReference>
<sequence length="369" mass="42824">MTHPFEQIEKPWFKRLKPDTLLESMSTKRSRVCQTTLKPSVYPRSAHPKGKSFWPFVIPAHSRWFDFDKIHEIEKLEFPELKEYENQEEYKNIRNLCVKLFRLFPTQPLRVTTVCHIHGGNFPLIKRIHRFLALWGLINFENSLQGESDVTPDGKTLSDEYSLIFDQRLIFQQNNIQTHHLTMPCTLCKSECSDGHFLSKKYPGIVLCPKCFTNSIAFKQIGASHIAFEFRTFNQPQMPPTTILNAEIQKRLADQLEKGITDWAMESNEINKAPVTNTQQKPNTSPLDCLVTALRFKEGDFTTMNSVMSHEFQHKSDLNEFFEFNADPETETPEMPAMDEKPNWDEIDTEIDEITAETKNSCIQKSKNA</sequence>
<gene>
    <name evidence="2" type="ORF">TVAG_153470</name>
</gene>
<dbReference type="SUPFAM" id="SSF46689">
    <property type="entry name" value="Homeodomain-like"/>
    <property type="match status" value="1"/>
</dbReference>
<dbReference type="InParanoid" id="A2G1T4"/>
<dbReference type="OrthoDB" id="118550at2759"/>
<reference evidence="2" key="2">
    <citation type="journal article" date="2007" name="Science">
        <title>Draft genome sequence of the sexually transmitted pathogen Trichomonas vaginalis.</title>
        <authorList>
            <person name="Carlton J.M."/>
            <person name="Hirt R.P."/>
            <person name="Silva J.C."/>
            <person name="Delcher A.L."/>
            <person name="Schatz M."/>
            <person name="Zhao Q."/>
            <person name="Wortman J.R."/>
            <person name="Bidwell S.L."/>
            <person name="Alsmark U.C.M."/>
            <person name="Besteiro S."/>
            <person name="Sicheritz-Ponten T."/>
            <person name="Noel C.J."/>
            <person name="Dacks J.B."/>
            <person name="Foster P.G."/>
            <person name="Simillion C."/>
            <person name="Van de Peer Y."/>
            <person name="Miranda-Saavedra D."/>
            <person name="Barton G.J."/>
            <person name="Westrop G.D."/>
            <person name="Mueller S."/>
            <person name="Dessi D."/>
            <person name="Fiori P.L."/>
            <person name="Ren Q."/>
            <person name="Paulsen I."/>
            <person name="Zhang H."/>
            <person name="Bastida-Corcuera F.D."/>
            <person name="Simoes-Barbosa A."/>
            <person name="Brown M.T."/>
            <person name="Hayes R.D."/>
            <person name="Mukherjee M."/>
            <person name="Okumura C.Y."/>
            <person name="Schneider R."/>
            <person name="Smith A.J."/>
            <person name="Vanacova S."/>
            <person name="Villalvazo M."/>
            <person name="Haas B.J."/>
            <person name="Pertea M."/>
            <person name="Feldblyum T.V."/>
            <person name="Utterback T.R."/>
            <person name="Shu C.L."/>
            <person name="Osoegawa K."/>
            <person name="de Jong P.J."/>
            <person name="Hrdy I."/>
            <person name="Horvathova L."/>
            <person name="Zubacova Z."/>
            <person name="Dolezal P."/>
            <person name="Malik S.B."/>
            <person name="Logsdon J.M. Jr."/>
            <person name="Henze K."/>
            <person name="Gupta A."/>
            <person name="Wang C.C."/>
            <person name="Dunne R.L."/>
            <person name="Upcroft J.A."/>
            <person name="Upcroft P."/>
            <person name="White O."/>
            <person name="Salzberg S.L."/>
            <person name="Tang P."/>
            <person name="Chiu C.-H."/>
            <person name="Lee Y.-S."/>
            <person name="Embley T.M."/>
            <person name="Coombs G.H."/>
            <person name="Mottram J.C."/>
            <person name="Tachezy J."/>
            <person name="Fraser-Liggett C.M."/>
            <person name="Johnson P.J."/>
        </authorList>
    </citation>
    <scope>NUCLEOTIDE SEQUENCE [LARGE SCALE GENOMIC DNA]</scope>
    <source>
        <strain evidence="2">G3</strain>
    </source>
</reference>
<name>A2G1T4_TRIV3</name>
<evidence type="ECO:0000313" key="2">
    <source>
        <dbReference type="EMBL" id="EAX88885.1"/>
    </source>
</evidence>
<evidence type="ECO:0000313" key="3">
    <source>
        <dbReference type="Proteomes" id="UP000001542"/>
    </source>
</evidence>
<dbReference type="InterPro" id="IPR009057">
    <property type="entry name" value="Homeodomain-like_sf"/>
</dbReference>
<dbReference type="PROSITE" id="PS50934">
    <property type="entry name" value="SWIRM"/>
    <property type="match status" value="1"/>
</dbReference>
<protein>
    <submittedName>
        <fullName evidence="2">SWIRM domain containing protein</fullName>
    </submittedName>
</protein>
<dbReference type="AlphaFoldDB" id="A2G1T4"/>
<dbReference type="EMBL" id="DS114255">
    <property type="protein sequence ID" value="EAX88885.1"/>
    <property type="molecule type" value="Genomic_DNA"/>
</dbReference>
<dbReference type="VEuPathDB" id="TrichDB:TVAGG3_0690620"/>
<feature type="domain" description="SWIRM" evidence="1">
    <location>
        <begin position="56"/>
        <end position="149"/>
    </location>
</feature>
<dbReference type="Gene3D" id="1.10.10.10">
    <property type="entry name" value="Winged helix-like DNA-binding domain superfamily/Winged helix DNA-binding domain"/>
    <property type="match status" value="1"/>
</dbReference>
<reference evidence="2" key="1">
    <citation type="submission" date="2006-10" db="EMBL/GenBank/DDBJ databases">
        <authorList>
            <person name="Amadeo P."/>
            <person name="Zhao Q."/>
            <person name="Wortman J."/>
            <person name="Fraser-Liggett C."/>
            <person name="Carlton J."/>
        </authorList>
    </citation>
    <scope>NUCLEOTIDE SEQUENCE</scope>
    <source>
        <strain evidence="2">G3</strain>
    </source>
</reference>
<dbReference type="Proteomes" id="UP000001542">
    <property type="component" value="Unassembled WGS sequence"/>
</dbReference>
<dbReference type="STRING" id="5722.A2G1T4"/>
<dbReference type="eggNOG" id="KOG1279">
    <property type="taxonomic scope" value="Eukaryota"/>
</dbReference>
<evidence type="ECO:0000259" key="1">
    <source>
        <dbReference type="PROSITE" id="PS50934"/>
    </source>
</evidence>
<dbReference type="InterPro" id="IPR036388">
    <property type="entry name" value="WH-like_DNA-bd_sf"/>
</dbReference>
<dbReference type="VEuPathDB" id="TrichDB:TVAG_153470"/>
<dbReference type="KEGG" id="tva:4746549"/>
<dbReference type="Pfam" id="PF04433">
    <property type="entry name" value="SWIRM"/>
    <property type="match status" value="1"/>
</dbReference>